<dbReference type="SUPFAM" id="SSF51735">
    <property type="entry name" value="NAD(P)-binding Rossmann-fold domains"/>
    <property type="match status" value="1"/>
</dbReference>
<keyword evidence="4 6" id="KW-0862">Zinc</keyword>
<evidence type="ECO:0000256" key="6">
    <source>
        <dbReference type="RuleBase" id="RU361277"/>
    </source>
</evidence>
<dbReference type="Pfam" id="PF08240">
    <property type="entry name" value="ADH_N"/>
    <property type="match status" value="1"/>
</dbReference>
<dbReference type="SMART" id="SM00829">
    <property type="entry name" value="PKS_ER"/>
    <property type="match status" value="1"/>
</dbReference>
<comment type="similarity">
    <text evidence="2 6">Belongs to the zinc-containing alcohol dehydrogenase family.</text>
</comment>
<sequence>MTMVKAAVIYGPKDIRFEKRNIPDPAPDEVQIEVAFNGICGSDIHEYLEGMDLATMPHPLTHMQAPLIPGHEFSGTISKIGKQVSKLRIGDKVAVEPMIACGKCPECLSGHYNWCEHAIGSDQSAGFLGFSANGGLAEKCNVKSTFAHLLPTNFPLDLGALVEPVSVAAQAVMASRVSPGDDVLIQGAGPIGLFTALIAQISGAHHVIINDMSEERLDLANELGVQYPIRADSQKSLAHAISTITENQGVDVAFDCAGVQPTLTGAIQALKKGGKVTVIALFQHPPVVDVRALLKKGGSLLTSYGYANIFDRVIKIIDTHRSLFKRVITKKIELNELVSEGIESLEKDKKQAKILVRLHS</sequence>
<dbReference type="Pfam" id="PF00107">
    <property type="entry name" value="ADH_zinc_N"/>
    <property type="match status" value="1"/>
</dbReference>
<dbReference type="PROSITE" id="PS00059">
    <property type="entry name" value="ADH_ZINC"/>
    <property type="match status" value="1"/>
</dbReference>
<evidence type="ECO:0000256" key="4">
    <source>
        <dbReference type="ARBA" id="ARBA00022833"/>
    </source>
</evidence>
<evidence type="ECO:0000313" key="8">
    <source>
        <dbReference type="EMBL" id="BAQ57977.1"/>
    </source>
</evidence>
<dbReference type="AlphaFoldDB" id="A0A0D6A572"/>
<dbReference type="SUPFAM" id="SSF50129">
    <property type="entry name" value="GroES-like"/>
    <property type="match status" value="1"/>
</dbReference>
<gene>
    <name evidence="8" type="ORF">LBAT_1588</name>
</gene>
<dbReference type="EMBL" id="AP014808">
    <property type="protein sequence ID" value="BAQ57977.1"/>
    <property type="molecule type" value="Genomic_DNA"/>
</dbReference>
<dbReference type="GO" id="GO:0000721">
    <property type="term" value="F:(R,R)-butanediol dehydrogenase activity"/>
    <property type="evidence" value="ECO:0007669"/>
    <property type="project" value="TreeGrafter"/>
</dbReference>
<evidence type="ECO:0000256" key="3">
    <source>
        <dbReference type="ARBA" id="ARBA00022723"/>
    </source>
</evidence>
<dbReference type="GO" id="GO:0034079">
    <property type="term" value="P:butanediol biosynthetic process"/>
    <property type="evidence" value="ECO:0007669"/>
    <property type="project" value="TreeGrafter"/>
</dbReference>
<comment type="cofactor">
    <cofactor evidence="1 6">
        <name>Zn(2+)</name>
        <dbReference type="ChEBI" id="CHEBI:29105"/>
    </cofactor>
</comment>
<keyword evidence="5" id="KW-0560">Oxidoreductase</keyword>
<dbReference type="Gene3D" id="3.90.180.10">
    <property type="entry name" value="Medium-chain alcohol dehydrogenases, catalytic domain"/>
    <property type="match status" value="1"/>
</dbReference>
<keyword evidence="9" id="KW-1185">Reference proteome</keyword>
<proteinExistence type="inferred from homology"/>
<feature type="domain" description="Enoyl reductase (ER)" evidence="7">
    <location>
        <begin position="11"/>
        <end position="356"/>
    </location>
</feature>
<dbReference type="Gene3D" id="3.40.50.720">
    <property type="entry name" value="NAD(P)-binding Rossmann-like Domain"/>
    <property type="match status" value="1"/>
</dbReference>
<dbReference type="OrthoDB" id="9770238at2"/>
<dbReference type="Proteomes" id="UP000035709">
    <property type="component" value="Chromosome"/>
</dbReference>
<dbReference type="PANTHER" id="PTHR43161:SF23">
    <property type="entry name" value="(R,R)-BUTANEDIOL DEHYDROGENASE-RELATED"/>
    <property type="match status" value="1"/>
</dbReference>
<reference evidence="8 9" key="1">
    <citation type="submission" date="2015-03" db="EMBL/GenBank/DDBJ databases">
        <title>Complete genome sequence of Lactobacillus acetotolerans NBRC 13120.</title>
        <authorList>
            <person name="Toh H."/>
            <person name="Morita H."/>
            <person name="Fujita N."/>
        </authorList>
    </citation>
    <scope>NUCLEOTIDE SEQUENCE [LARGE SCALE GENOMIC DNA]</scope>
    <source>
        <strain evidence="8 9">NBRC 13120</strain>
    </source>
</reference>
<dbReference type="PANTHER" id="PTHR43161">
    <property type="entry name" value="SORBITOL DEHYDROGENASE"/>
    <property type="match status" value="1"/>
</dbReference>
<dbReference type="InterPro" id="IPR013149">
    <property type="entry name" value="ADH-like_C"/>
</dbReference>
<dbReference type="RefSeq" id="WP_060459831.1">
    <property type="nucleotide sequence ID" value="NZ_AP014808.1"/>
</dbReference>
<keyword evidence="3 6" id="KW-0479">Metal-binding</keyword>
<protein>
    <submittedName>
        <fullName evidence="8">Aryl-alcohol dehydrogenase</fullName>
    </submittedName>
</protein>
<evidence type="ECO:0000256" key="2">
    <source>
        <dbReference type="ARBA" id="ARBA00008072"/>
    </source>
</evidence>
<dbReference type="KEGG" id="lae:LBAT_1588"/>
<dbReference type="GO" id="GO:0008270">
    <property type="term" value="F:zinc ion binding"/>
    <property type="evidence" value="ECO:0007669"/>
    <property type="project" value="InterPro"/>
</dbReference>
<dbReference type="InterPro" id="IPR011032">
    <property type="entry name" value="GroES-like_sf"/>
</dbReference>
<dbReference type="STRING" id="1600.LBAT_1588"/>
<accession>A0A0D6A572</accession>
<dbReference type="InterPro" id="IPR020843">
    <property type="entry name" value="ER"/>
</dbReference>
<organism evidence="8 9">
    <name type="scientific">Lactobacillus acetotolerans</name>
    <dbReference type="NCBI Taxonomy" id="1600"/>
    <lineage>
        <taxon>Bacteria</taxon>
        <taxon>Bacillati</taxon>
        <taxon>Bacillota</taxon>
        <taxon>Bacilli</taxon>
        <taxon>Lactobacillales</taxon>
        <taxon>Lactobacillaceae</taxon>
        <taxon>Lactobacillus</taxon>
    </lineage>
</organism>
<evidence type="ECO:0000256" key="5">
    <source>
        <dbReference type="ARBA" id="ARBA00023002"/>
    </source>
</evidence>
<dbReference type="PATRIC" id="fig|1600.4.peg.1622"/>
<evidence type="ECO:0000313" key="9">
    <source>
        <dbReference type="Proteomes" id="UP000035709"/>
    </source>
</evidence>
<name>A0A0D6A572_9LACO</name>
<dbReference type="InterPro" id="IPR036291">
    <property type="entry name" value="NAD(P)-bd_dom_sf"/>
</dbReference>
<evidence type="ECO:0000259" key="7">
    <source>
        <dbReference type="SMART" id="SM00829"/>
    </source>
</evidence>
<evidence type="ECO:0000256" key="1">
    <source>
        <dbReference type="ARBA" id="ARBA00001947"/>
    </source>
</evidence>
<dbReference type="GO" id="GO:0005737">
    <property type="term" value="C:cytoplasm"/>
    <property type="evidence" value="ECO:0007669"/>
    <property type="project" value="TreeGrafter"/>
</dbReference>
<dbReference type="InterPro" id="IPR013154">
    <property type="entry name" value="ADH-like_N"/>
</dbReference>
<dbReference type="InterPro" id="IPR002328">
    <property type="entry name" value="ADH_Zn_CS"/>
</dbReference>